<proteinExistence type="predicted"/>
<protein>
    <recommendedName>
        <fullName evidence="4">Nitrate reductase</fullName>
    </recommendedName>
</protein>
<keyword evidence="1" id="KW-0812">Transmembrane</keyword>
<dbReference type="RefSeq" id="WP_244023457.1">
    <property type="nucleotide sequence ID" value="NZ_JALHLF010000111.1"/>
</dbReference>
<organism evidence="2 3">
    <name type="scientific">Novosphingobium organovorum</name>
    <dbReference type="NCBI Taxonomy" id="2930092"/>
    <lineage>
        <taxon>Bacteria</taxon>
        <taxon>Pseudomonadati</taxon>
        <taxon>Pseudomonadota</taxon>
        <taxon>Alphaproteobacteria</taxon>
        <taxon>Sphingomonadales</taxon>
        <taxon>Sphingomonadaceae</taxon>
        <taxon>Novosphingobium</taxon>
    </lineage>
</organism>
<sequence>MTLLDFARGPALYGSTLILVCGLVWRLTGVFLLPARRDRAAPGKGSYGALWGALRMMIARSLPRRTFLGRTLATVLLGYAMHLGLGIVLLGGAPHVLLIEQATGIGWPTLPKGVVALASGITLVALLLALVRRCTHPVLRLLSNGDDYLSLVLTLIPVATGMLLAEETALPYDTLLTWHILSVEALMIWLPFGKLSHAVFVFAGRAMLGAKLGRRGALS</sequence>
<evidence type="ECO:0000313" key="3">
    <source>
        <dbReference type="Proteomes" id="UP001162881"/>
    </source>
</evidence>
<feature type="transmembrane region" description="Helical" evidence="1">
    <location>
        <begin position="185"/>
        <end position="208"/>
    </location>
</feature>
<feature type="transmembrane region" description="Helical" evidence="1">
    <location>
        <begin position="113"/>
        <end position="135"/>
    </location>
</feature>
<comment type="caution">
    <text evidence="2">The sequence shown here is derived from an EMBL/GenBank/DDBJ whole genome shotgun (WGS) entry which is preliminary data.</text>
</comment>
<feature type="transmembrane region" description="Helical" evidence="1">
    <location>
        <begin position="147"/>
        <end position="165"/>
    </location>
</feature>
<evidence type="ECO:0000313" key="2">
    <source>
        <dbReference type="EMBL" id="MCJ2184532.1"/>
    </source>
</evidence>
<gene>
    <name evidence="2" type="ORF">MTR62_17810</name>
</gene>
<dbReference type="Gene3D" id="1.20.950.20">
    <property type="entry name" value="Transmembrane di-heme cytochromes, Chain C"/>
    <property type="match status" value="1"/>
</dbReference>
<dbReference type="InterPro" id="IPR036197">
    <property type="entry name" value="NarG-like_sf"/>
</dbReference>
<accession>A0ABT0BHL4</accession>
<feature type="transmembrane region" description="Helical" evidence="1">
    <location>
        <begin position="67"/>
        <end position="93"/>
    </location>
</feature>
<keyword evidence="3" id="KW-1185">Reference proteome</keyword>
<feature type="transmembrane region" description="Helical" evidence="1">
    <location>
        <begin position="12"/>
        <end position="33"/>
    </location>
</feature>
<evidence type="ECO:0000256" key="1">
    <source>
        <dbReference type="SAM" id="Phobius"/>
    </source>
</evidence>
<dbReference type="Proteomes" id="UP001162881">
    <property type="component" value="Unassembled WGS sequence"/>
</dbReference>
<dbReference type="SUPFAM" id="SSF103501">
    <property type="entry name" value="Respiratory nitrate reductase 1 gamma chain"/>
    <property type="match status" value="1"/>
</dbReference>
<evidence type="ECO:0008006" key="4">
    <source>
        <dbReference type="Google" id="ProtNLM"/>
    </source>
</evidence>
<keyword evidence="1" id="KW-0472">Membrane</keyword>
<reference evidence="2" key="1">
    <citation type="submission" date="2022-03" db="EMBL/GenBank/DDBJ databases">
        <title>Identification of a novel bacterium isolated from mangrove sediments.</title>
        <authorList>
            <person name="Pan X."/>
        </authorList>
    </citation>
    <scope>NUCLEOTIDE SEQUENCE</scope>
    <source>
        <strain evidence="2">B1949</strain>
    </source>
</reference>
<dbReference type="EMBL" id="JALHLF010000111">
    <property type="protein sequence ID" value="MCJ2184532.1"/>
    <property type="molecule type" value="Genomic_DNA"/>
</dbReference>
<keyword evidence="1" id="KW-1133">Transmembrane helix</keyword>
<name>A0ABT0BHL4_9SPHN</name>